<accession>A0A1A3P3Q1</accession>
<evidence type="ECO:0000256" key="3">
    <source>
        <dbReference type="ARBA" id="ARBA00022723"/>
    </source>
</evidence>
<proteinExistence type="inferred from homology"/>
<evidence type="ECO:0000256" key="4">
    <source>
        <dbReference type="ARBA" id="ARBA00023002"/>
    </source>
</evidence>
<dbReference type="Gene3D" id="1.10.630.10">
    <property type="entry name" value="Cytochrome P450"/>
    <property type="match status" value="1"/>
</dbReference>
<gene>
    <name evidence="8" type="ORF">A5634_21390</name>
</gene>
<keyword evidence="3 7" id="KW-0479">Metal-binding</keyword>
<dbReference type="GO" id="GO:0016705">
    <property type="term" value="F:oxidoreductase activity, acting on paired donors, with incorporation or reduction of molecular oxygen"/>
    <property type="evidence" value="ECO:0007669"/>
    <property type="project" value="InterPro"/>
</dbReference>
<dbReference type="InterPro" id="IPR002397">
    <property type="entry name" value="Cyt_P450_B"/>
</dbReference>
<dbReference type="InterPro" id="IPR017972">
    <property type="entry name" value="Cyt_P450_CS"/>
</dbReference>
<dbReference type="PROSITE" id="PS00086">
    <property type="entry name" value="CYTOCHROME_P450"/>
    <property type="match status" value="1"/>
</dbReference>
<dbReference type="RefSeq" id="WP_065143724.1">
    <property type="nucleotide sequence ID" value="NZ_LZLS01000086.1"/>
</dbReference>
<evidence type="ECO:0000313" key="8">
    <source>
        <dbReference type="EMBL" id="OBK27914.1"/>
    </source>
</evidence>
<evidence type="ECO:0000256" key="7">
    <source>
        <dbReference type="RuleBase" id="RU000461"/>
    </source>
</evidence>
<dbReference type="PRINTS" id="PR00359">
    <property type="entry name" value="BP450"/>
</dbReference>
<evidence type="ECO:0000313" key="9">
    <source>
        <dbReference type="Proteomes" id="UP000093928"/>
    </source>
</evidence>
<dbReference type="PANTHER" id="PTHR46696:SF3">
    <property type="entry name" value="PULCHERRIMINIC ACID SYNTHASE"/>
    <property type="match status" value="1"/>
</dbReference>
<dbReference type="Pfam" id="PF00067">
    <property type="entry name" value="p450"/>
    <property type="match status" value="1"/>
</dbReference>
<evidence type="ECO:0000256" key="2">
    <source>
        <dbReference type="ARBA" id="ARBA00022617"/>
    </source>
</evidence>
<keyword evidence="2 7" id="KW-0349">Heme</keyword>
<keyword evidence="6 7" id="KW-0503">Monooxygenase</keyword>
<dbReference type="GO" id="GO:0004497">
    <property type="term" value="F:monooxygenase activity"/>
    <property type="evidence" value="ECO:0007669"/>
    <property type="project" value="UniProtKB-KW"/>
</dbReference>
<name>A0A1A3P3Q1_MYCAS</name>
<dbReference type="GO" id="GO:0005506">
    <property type="term" value="F:iron ion binding"/>
    <property type="evidence" value="ECO:0007669"/>
    <property type="project" value="InterPro"/>
</dbReference>
<dbReference type="InterPro" id="IPR036396">
    <property type="entry name" value="Cyt_P450_sf"/>
</dbReference>
<dbReference type="AlphaFoldDB" id="A0A1A3P3Q1"/>
<dbReference type="GO" id="GO:0020037">
    <property type="term" value="F:heme binding"/>
    <property type="evidence" value="ECO:0007669"/>
    <property type="project" value="InterPro"/>
</dbReference>
<keyword evidence="4 7" id="KW-0560">Oxidoreductase</keyword>
<reference evidence="8 9" key="1">
    <citation type="submission" date="2016-06" db="EMBL/GenBank/DDBJ databases">
        <authorList>
            <person name="Kjaerup R.B."/>
            <person name="Dalgaard T.S."/>
            <person name="Juul-Madsen H.R."/>
        </authorList>
    </citation>
    <scope>NUCLEOTIDE SEQUENCE [LARGE SCALE GENOMIC DNA]</scope>
    <source>
        <strain evidence="8 9">1165133.8</strain>
    </source>
</reference>
<protein>
    <submittedName>
        <fullName evidence="8">Cytochrome</fullName>
    </submittedName>
</protein>
<sequence>MVEPTVADDIDQRIREAQKKFNAGMGAAGDASPYPLLRELRKKAAVHPGWPEMGVPEDGPNGAKTFTAYSFDAVKAVFTDNITFSTRVYEDMVRPLQGPTILEMQEPEHATYRKLHEFAFAKSSMKRWDTELVGPLVERTLTKFRAKFRDNKRADLVDAVFMPIPVRIIAALLGLPESDVGEFHRLAIDLLGFRADMKTALKASAEMKEYFIGVLADRRKTPKDDMVTILSQAEIDGVKMSDEQIYGFMRNLLPAGAETTSRSTASLALALLTHTDQLDAVRADRSLLPQAIEEGIRWETPLLNFIREVSTDIEFFGLDIPKGSTMMVNLGSANHDETRWDNAESFNIFRERKPHIGFGHGAHLCLGMHLARLESTKFFNALLDQLPGLRLDPDAPPPYVEGTMFRSPPRLDVVWD</sequence>
<evidence type="ECO:0000256" key="1">
    <source>
        <dbReference type="ARBA" id="ARBA00010617"/>
    </source>
</evidence>
<comment type="caution">
    <text evidence="8">The sequence shown here is derived from an EMBL/GenBank/DDBJ whole genome shotgun (WGS) entry which is preliminary data.</text>
</comment>
<organism evidence="8 9">
    <name type="scientific">Mycobacterium asiaticum</name>
    <dbReference type="NCBI Taxonomy" id="1790"/>
    <lineage>
        <taxon>Bacteria</taxon>
        <taxon>Bacillati</taxon>
        <taxon>Actinomycetota</taxon>
        <taxon>Actinomycetes</taxon>
        <taxon>Mycobacteriales</taxon>
        <taxon>Mycobacteriaceae</taxon>
        <taxon>Mycobacterium</taxon>
    </lineage>
</organism>
<keyword evidence="5 7" id="KW-0408">Iron</keyword>
<dbReference type="SUPFAM" id="SSF48264">
    <property type="entry name" value="Cytochrome P450"/>
    <property type="match status" value="1"/>
</dbReference>
<dbReference type="EMBL" id="LZLS01000086">
    <property type="protein sequence ID" value="OBK27914.1"/>
    <property type="molecule type" value="Genomic_DNA"/>
</dbReference>
<evidence type="ECO:0000256" key="5">
    <source>
        <dbReference type="ARBA" id="ARBA00023004"/>
    </source>
</evidence>
<dbReference type="OrthoDB" id="3861479at2"/>
<dbReference type="PANTHER" id="PTHR46696">
    <property type="entry name" value="P450, PUTATIVE (EUROFUNG)-RELATED"/>
    <property type="match status" value="1"/>
</dbReference>
<comment type="similarity">
    <text evidence="1 7">Belongs to the cytochrome P450 family.</text>
</comment>
<evidence type="ECO:0000256" key="6">
    <source>
        <dbReference type="ARBA" id="ARBA00023033"/>
    </source>
</evidence>
<dbReference type="Proteomes" id="UP000093928">
    <property type="component" value="Unassembled WGS sequence"/>
</dbReference>
<dbReference type="InterPro" id="IPR001128">
    <property type="entry name" value="Cyt_P450"/>
</dbReference>